<dbReference type="Proteomes" id="UP000428333">
    <property type="component" value="Linkage Group LG02"/>
</dbReference>
<reference evidence="1 2" key="1">
    <citation type="journal article" date="2019" name="Genome Biol. Evol.">
        <title>The Rhododendron genome and chromosomal organization provide insight into shared whole-genome duplications across the heath family (Ericaceae).</title>
        <authorList>
            <person name="Soza V.L."/>
            <person name="Lindsley D."/>
            <person name="Waalkes A."/>
            <person name="Ramage E."/>
            <person name="Patwardhan R.P."/>
            <person name="Burton J.N."/>
            <person name="Adey A."/>
            <person name="Kumar A."/>
            <person name="Qiu R."/>
            <person name="Shendure J."/>
            <person name="Hall B."/>
        </authorList>
    </citation>
    <scope>NUCLEOTIDE SEQUENCE [LARGE SCALE GENOMIC DNA]</scope>
    <source>
        <strain evidence="1">RSF 1966-606</strain>
    </source>
</reference>
<proteinExistence type="predicted"/>
<protein>
    <submittedName>
        <fullName evidence="1">Uncharacterized protein</fullName>
    </submittedName>
</protein>
<dbReference type="AlphaFoldDB" id="A0A6A4M2V2"/>
<keyword evidence="2" id="KW-1185">Reference proteome</keyword>
<gene>
    <name evidence="1" type="ORF">C3L33_02348</name>
</gene>
<name>A0A6A4M2V2_9ERIC</name>
<evidence type="ECO:0000313" key="2">
    <source>
        <dbReference type="Proteomes" id="UP000428333"/>
    </source>
</evidence>
<comment type="caution">
    <text evidence="1">The sequence shown here is derived from an EMBL/GenBank/DDBJ whole genome shotgun (WGS) entry which is preliminary data.</text>
</comment>
<accession>A0A6A4M2V2</accession>
<organism evidence="1 2">
    <name type="scientific">Rhododendron williamsianum</name>
    <dbReference type="NCBI Taxonomy" id="262921"/>
    <lineage>
        <taxon>Eukaryota</taxon>
        <taxon>Viridiplantae</taxon>
        <taxon>Streptophyta</taxon>
        <taxon>Embryophyta</taxon>
        <taxon>Tracheophyta</taxon>
        <taxon>Spermatophyta</taxon>
        <taxon>Magnoliopsida</taxon>
        <taxon>eudicotyledons</taxon>
        <taxon>Gunneridae</taxon>
        <taxon>Pentapetalae</taxon>
        <taxon>asterids</taxon>
        <taxon>Ericales</taxon>
        <taxon>Ericaceae</taxon>
        <taxon>Ericoideae</taxon>
        <taxon>Rhodoreae</taxon>
        <taxon>Rhododendron</taxon>
    </lineage>
</organism>
<dbReference type="EMBL" id="QEFC01000234">
    <property type="protein sequence ID" value="KAE9465733.1"/>
    <property type="molecule type" value="Genomic_DNA"/>
</dbReference>
<feature type="non-terminal residue" evidence="1">
    <location>
        <position position="1"/>
    </location>
</feature>
<evidence type="ECO:0000313" key="1">
    <source>
        <dbReference type="EMBL" id="KAE9465733.1"/>
    </source>
</evidence>
<sequence length="59" mass="6766">MFFCYQFAGFGSVTTGHKLFICWEDTARFDFNFRDGCSFDISFGESSEADLVYQLVPIT</sequence>